<keyword evidence="3" id="KW-1185">Reference proteome</keyword>
<organism evidence="2 3">
    <name type="scientific">Streptomyces castrisilvae</name>
    <dbReference type="NCBI Taxonomy" id="3033811"/>
    <lineage>
        <taxon>Bacteria</taxon>
        <taxon>Bacillati</taxon>
        <taxon>Actinomycetota</taxon>
        <taxon>Actinomycetes</taxon>
        <taxon>Kitasatosporales</taxon>
        <taxon>Streptomycetaceae</taxon>
        <taxon>Streptomyces</taxon>
    </lineage>
</organism>
<dbReference type="EMBL" id="CP120997">
    <property type="protein sequence ID" value="WLQ33568.1"/>
    <property type="molecule type" value="Genomic_DNA"/>
</dbReference>
<evidence type="ECO:0000313" key="3">
    <source>
        <dbReference type="Proteomes" id="UP001239522"/>
    </source>
</evidence>
<reference evidence="2 3" key="1">
    <citation type="submission" date="2023-03" db="EMBL/GenBank/DDBJ databases">
        <title>Isolation and description of six Streptomyces strains from soil environments, able to metabolize different microbial glucans.</title>
        <authorList>
            <person name="Widen T."/>
            <person name="Larsbrink J."/>
        </authorList>
    </citation>
    <scope>NUCLEOTIDE SEQUENCE [LARGE SCALE GENOMIC DNA]</scope>
    <source>
        <strain evidence="2 3">Mut1</strain>
    </source>
</reference>
<evidence type="ECO:0008006" key="4">
    <source>
        <dbReference type="Google" id="ProtNLM"/>
    </source>
</evidence>
<accession>A0ABY9HHM2</accession>
<feature type="transmembrane region" description="Helical" evidence="1">
    <location>
        <begin position="17"/>
        <end position="38"/>
    </location>
</feature>
<keyword evidence="1" id="KW-1133">Transmembrane helix</keyword>
<protein>
    <recommendedName>
        <fullName evidence="4">Large integral membrane protein</fullName>
    </recommendedName>
</protein>
<feature type="transmembrane region" description="Helical" evidence="1">
    <location>
        <begin position="191"/>
        <end position="212"/>
    </location>
</feature>
<sequence length="374" mass="39413">MDTTTSGGPGAPERWRLLTPACVGLLCLLAGAVLFALVPGTVADVDAYASAPACRAGQPRSASCTTAVPATVRTTEKVSNGRGMRYWLTAGERDAAPGADAVHRIRMTGAKPVHSAVRPGDEVTLVYWRGEIRTVRFGEAAQETGESPSENWRLPVAFGLLAVSFGLVLLYAAWWYRYRSRTTTHMAPMRYLVWPLALTLVAVAGFTAGMVGSGIGNAFTVTACAVPPSFALAVLCAWWLQRRSTRAADTSDIVPVALKGRRCVSASVHGDVPYSRAGFGTLVLGDGPVTTTPDPTGRFAGRALPPTLTVRGVRGLRPGDPHAWYGMYKYDAAVIECADGDRTVLIGAPRKEAGPILGSLAPPDWAPPPTGAVG</sequence>
<name>A0ABY9HHM2_9ACTN</name>
<feature type="transmembrane region" description="Helical" evidence="1">
    <location>
        <begin position="218"/>
        <end position="240"/>
    </location>
</feature>
<evidence type="ECO:0000256" key="1">
    <source>
        <dbReference type="SAM" id="Phobius"/>
    </source>
</evidence>
<keyword evidence="1" id="KW-0812">Transmembrane</keyword>
<gene>
    <name evidence="2" type="ORF">P8A18_08915</name>
</gene>
<dbReference type="Proteomes" id="UP001239522">
    <property type="component" value="Chromosome"/>
</dbReference>
<evidence type="ECO:0000313" key="2">
    <source>
        <dbReference type="EMBL" id="WLQ33568.1"/>
    </source>
</evidence>
<dbReference type="RefSeq" id="WP_306053297.1">
    <property type="nucleotide sequence ID" value="NZ_CP120997.1"/>
</dbReference>
<keyword evidence="1" id="KW-0472">Membrane</keyword>
<proteinExistence type="predicted"/>
<feature type="transmembrane region" description="Helical" evidence="1">
    <location>
        <begin position="156"/>
        <end position="176"/>
    </location>
</feature>